<evidence type="ECO:0000313" key="3">
    <source>
        <dbReference type="EMBL" id="KWW17537.1"/>
    </source>
</evidence>
<keyword evidence="2" id="KW-0812">Transmembrane</keyword>
<dbReference type="EMBL" id="LNNH01000027">
    <property type="protein sequence ID" value="KWW17537.1"/>
    <property type="molecule type" value="Genomic_DNA"/>
</dbReference>
<evidence type="ECO:0000256" key="2">
    <source>
        <dbReference type="SAM" id="Phobius"/>
    </source>
</evidence>
<keyword evidence="2" id="KW-1133">Transmembrane helix</keyword>
<keyword evidence="4" id="KW-1185">Reference proteome</keyword>
<dbReference type="AlphaFoldDB" id="A0A109MX59"/>
<feature type="transmembrane region" description="Helical" evidence="2">
    <location>
        <begin position="68"/>
        <end position="92"/>
    </location>
</feature>
<keyword evidence="2" id="KW-0472">Membrane</keyword>
<evidence type="ECO:0000256" key="1">
    <source>
        <dbReference type="SAM" id="MobiDB-lite"/>
    </source>
</evidence>
<evidence type="ECO:0000313" key="4">
    <source>
        <dbReference type="Proteomes" id="UP000064189"/>
    </source>
</evidence>
<name>A0A109MX59_9BACI</name>
<gene>
    <name evidence="3" type="ORF">AS888_21165</name>
</gene>
<sequence length="93" mass="10213">MAFSSKPIGTEYETPLEDPAAQGKHSHKSEGAQSLGNFIETKRLRPNRPNLSAISRSFFEALKCSFRAIFLFFGSLIGNGGCLIRPSLLVIIK</sequence>
<reference evidence="3 4" key="1">
    <citation type="submission" date="2015-11" db="EMBL/GenBank/DDBJ databases">
        <title>Genome Sequence of Bacillus simplex strain VanAntwerpen2.</title>
        <authorList>
            <person name="Couger M.B."/>
        </authorList>
    </citation>
    <scope>NUCLEOTIDE SEQUENCE [LARGE SCALE GENOMIC DNA]</scope>
    <source>
        <strain evidence="3 4">VanAntwerpen02</strain>
    </source>
</reference>
<protein>
    <submittedName>
        <fullName evidence="3">Uncharacterized protein</fullName>
    </submittedName>
</protein>
<feature type="region of interest" description="Disordered" evidence="1">
    <location>
        <begin position="1"/>
        <end position="41"/>
    </location>
</feature>
<organism evidence="3 4">
    <name type="scientific">Peribacillus simplex</name>
    <dbReference type="NCBI Taxonomy" id="1478"/>
    <lineage>
        <taxon>Bacteria</taxon>
        <taxon>Bacillati</taxon>
        <taxon>Bacillota</taxon>
        <taxon>Bacilli</taxon>
        <taxon>Bacillales</taxon>
        <taxon>Bacillaceae</taxon>
        <taxon>Peribacillus</taxon>
    </lineage>
</organism>
<comment type="caution">
    <text evidence="3">The sequence shown here is derived from an EMBL/GenBank/DDBJ whole genome shotgun (WGS) entry which is preliminary data.</text>
</comment>
<accession>A0A109MX59</accession>
<dbReference type="Proteomes" id="UP000064189">
    <property type="component" value="Unassembled WGS sequence"/>
</dbReference>
<proteinExistence type="predicted"/>